<keyword evidence="4" id="KW-0285">Flavoprotein</keyword>
<dbReference type="FunFam" id="3.10.120.10:FF:000007">
    <property type="entry name" value="Sulfite oxidase, mitochondrial"/>
    <property type="match status" value="1"/>
</dbReference>
<dbReference type="InterPro" id="IPR046373">
    <property type="entry name" value="Acyl-CoA_Oxase/DH_mid-dom_sf"/>
</dbReference>
<dbReference type="Gene3D" id="1.10.540.10">
    <property type="entry name" value="Acyl-CoA dehydrogenase/oxidase, N-terminal domain"/>
    <property type="match status" value="1"/>
</dbReference>
<dbReference type="Pfam" id="PF02771">
    <property type="entry name" value="Acyl-CoA_dh_N"/>
    <property type="match status" value="1"/>
</dbReference>
<dbReference type="GO" id="GO:0033539">
    <property type="term" value="P:fatty acid beta-oxidation using acyl-CoA dehydrogenase"/>
    <property type="evidence" value="ECO:0007669"/>
    <property type="project" value="TreeGrafter"/>
</dbReference>
<comment type="caution">
    <text evidence="11">The sequence shown here is derived from an EMBL/GenBank/DDBJ whole genome shotgun (WGS) entry which is preliminary data.</text>
</comment>
<dbReference type="GO" id="GO:0046872">
    <property type="term" value="F:metal ion binding"/>
    <property type="evidence" value="ECO:0007669"/>
    <property type="project" value="UniProtKB-KW"/>
</dbReference>
<dbReference type="Gene3D" id="2.40.110.10">
    <property type="entry name" value="Butyryl-CoA Dehydrogenase, subunit A, domain 2"/>
    <property type="match status" value="1"/>
</dbReference>
<evidence type="ECO:0000313" key="12">
    <source>
        <dbReference type="Proteomes" id="UP000268093"/>
    </source>
</evidence>
<dbReference type="GO" id="GO:0003995">
    <property type="term" value="F:acyl-CoA dehydrogenase activity"/>
    <property type="evidence" value="ECO:0007669"/>
    <property type="project" value="TreeGrafter"/>
</dbReference>
<evidence type="ECO:0000313" key="11">
    <source>
        <dbReference type="EMBL" id="RUO98915.1"/>
    </source>
</evidence>
<evidence type="ECO:0000256" key="7">
    <source>
        <dbReference type="ARBA" id="ARBA00023002"/>
    </source>
</evidence>
<dbReference type="PROSITE" id="PS50255">
    <property type="entry name" value="CYTOCHROME_B5_2"/>
    <property type="match status" value="1"/>
</dbReference>
<dbReference type="InterPro" id="IPR018506">
    <property type="entry name" value="Cyt_B5_heme-BS"/>
</dbReference>
<dbReference type="InterPro" id="IPR001199">
    <property type="entry name" value="Cyt_B5-like_heme/steroid-bd"/>
</dbReference>
<dbReference type="GO" id="GO:0050660">
    <property type="term" value="F:flavin adenine dinucleotide binding"/>
    <property type="evidence" value="ECO:0007669"/>
    <property type="project" value="InterPro"/>
</dbReference>
<dbReference type="InterPro" id="IPR013786">
    <property type="entry name" value="AcylCoA_DH/ox_N"/>
</dbReference>
<evidence type="ECO:0000256" key="6">
    <source>
        <dbReference type="ARBA" id="ARBA00022827"/>
    </source>
</evidence>
<sequence>MAAQQEYTREEVAKHNTAKSCWIIIDSEVLDVTKFVDMHPGGSGVILEVAGKEATTEFYGLHRQEVLFKYRPRFKIGTIKGEKLQIVQQVPGYISEVPYAESSFWMKMKSPYYKESHLKFRAAIRKIYDTEIVPDAASNEDMGKAPSLELYKKLGAEGVLASRIGPGPHLEGLKLPGGIKAEEFDYFHELIAHEENARLAFPGYNDGLGAGLVIGLPPVLNFGSYELKAKVAPLILLGEKRICLAITEPTAGSDVARIRATAKKTPDGKHYIVNGVKKWITNAVHCDFFSTAVQTEKGISMILIERGPGVETSAIKTSYSPAAGTGYIAFENVKVPVENLLGKEGQGFQVIMSNFNHERWAINCAVIRGTRLVVEECFKWANQREVFGKKLIEQPVIRQKLAHMIAQVESVQNWLESITYQMTLMSYKEQSLRLAGPIALNKLMATRVAHYVSDEACQIFGGRAITKTVRRHPRRFRRNHGRSRCPPGDEGLPQRQALSETSAHYNASPRYMLDWCIFPFPLSFPIKFVYEFVL</sequence>
<dbReference type="InterPro" id="IPR009075">
    <property type="entry name" value="AcylCo_DH/oxidase_C"/>
</dbReference>
<evidence type="ECO:0000256" key="3">
    <source>
        <dbReference type="ARBA" id="ARBA00022617"/>
    </source>
</evidence>
<dbReference type="InterPro" id="IPR036250">
    <property type="entry name" value="AcylCo_DH-like_C"/>
</dbReference>
<dbReference type="PANTHER" id="PTHR48083">
    <property type="entry name" value="MEDIUM-CHAIN SPECIFIC ACYL-COA DEHYDROGENASE, MITOCHONDRIAL-RELATED"/>
    <property type="match status" value="1"/>
</dbReference>
<evidence type="ECO:0000256" key="2">
    <source>
        <dbReference type="ARBA" id="ARBA00009347"/>
    </source>
</evidence>
<evidence type="ECO:0000256" key="1">
    <source>
        <dbReference type="ARBA" id="ARBA00001974"/>
    </source>
</evidence>
<dbReference type="Gene3D" id="3.10.120.10">
    <property type="entry name" value="Cytochrome b5-like heme/steroid binding domain"/>
    <property type="match status" value="1"/>
</dbReference>
<dbReference type="Pfam" id="PF00173">
    <property type="entry name" value="Cyt-b5"/>
    <property type="match status" value="1"/>
</dbReference>
<dbReference type="InterPro" id="IPR009100">
    <property type="entry name" value="AcylCoA_DH/oxidase_NM_dom_sf"/>
</dbReference>
<accession>A0A433A849</accession>
<proteinExistence type="inferred from homology"/>
<protein>
    <submittedName>
        <fullName evidence="11">Acyl-CoA dehydrogenase/oxidase</fullName>
    </submittedName>
</protein>
<comment type="cofactor">
    <cofactor evidence="1">
        <name>FAD</name>
        <dbReference type="ChEBI" id="CHEBI:57692"/>
    </cofactor>
</comment>
<feature type="domain" description="Cytochrome b5 heme-binding" evidence="10">
    <location>
        <begin position="4"/>
        <end position="80"/>
    </location>
</feature>
<dbReference type="CDD" id="cd00567">
    <property type="entry name" value="ACAD"/>
    <property type="match status" value="1"/>
</dbReference>
<dbReference type="OrthoDB" id="2588832at2759"/>
<evidence type="ECO:0000256" key="8">
    <source>
        <dbReference type="ARBA" id="ARBA00023004"/>
    </source>
</evidence>
<keyword evidence="7" id="KW-0560">Oxidoreductase</keyword>
<evidence type="ECO:0000256" key="9">
    <source>
        <dbReference type="SAM" id="MobiDB-lite"/>
    </source>
</evidence>
<dbReference type="InterPro" id="IPR037069">
    <property type="entry name" value="AcylCoA_DH/ox_N_sf"/>
</dbReference>
<evidence type="ECO:0000259" key="10">
    <source>
        <dbReference type="PROSITE" id="PS50255"/>
    </source>
</evidence>
<dbReference type="SUPFAM" id="SSF56645">
    <property type="entry name" value="Acyl-CoA dehydrogenase NM domain-like"/>
    <property type="match status" value="1"/>
</dbReference>
<dbReference type="PANTHER" id="PTHR48083:SF28">
    <property type="entry name" value="ACYL-COA DEHYDROGENASE FAMILY PROTEIN (AFU_ORTHOLOGUE AFUA_6G10880)-RELATED"/>
    <property type="match status" value="1"/>
</dbReference>
<reference evidence="11 12" key="1">
    <citation type="journal article" date="2018" name="New Phytol.">
        <title>Phylogenomics of Endogonaceae and evolution of mycorrhizas within Mucoromycota.</title>
        <authorList>
            <person name="Chang Y."/>
            <person name="Desiro A."/>
            <person name="Na H."/>
            <person name="Sandor L."/>
            <person name="Lipzen A."/>
            <person name="Clum A."/>
            <person name="Barry K."/>
            <person name="Grigoriev I.V."/>
            <person name="Martin F.M."/>
            <person name="Stajich J.E."/>
            <person name="Smith M.E."/>
            <person name="Bonito G."/>
            <person name="Spatafora J.W."/>
        </authorList>
    </citation>
    <scope>NUCLEOTIDE SEQUENCE [LARGE SCALE GENOMIC DNA]</scope>
    <source>
        <strain evidence="11 12">GMNB39</strain>
    </source>
</reference>
<keyword evidence="3" id="KW-0349">Heme</keyword>
<evidence type="ECO:0000256" key="5">
    <source>
        <dbReference type="ARBA" id="ARBA00022723"/>
    </source>
</evidence>
<dbReference type="GO" id="GO:0020037">
    <property type="term" value="F:heme binding"/>
    <property type="evidence" value="ECO:0007669"/>
    <property type="project" value="InterPro"/>
</dbReference>
<dbReference type="Pfam" id="PF02770">
    <property type="entry name" value="Acyl-CoA_dh_M"/>
    <property type="match status" value="1"/>
</dbReference>
<keyword evidence="12" id="KW-1185">Reference proteome</keyword>
<keyword evidence="8" id="KW-0408">Iron</keyword>
<dbReference type="Pfam" id="PF00441">
    <property type="entry name" value="Acyl-CoA_dh_1"/>
    <property type="match status" value="1"/>
</dbReference>
<evidence type="ECO:0000256" key="4">
    <source>
        <dbReference type="ARBA" id="ARBA00022630"/>
    </source>
</evidence>
<gene>
    <name evidence="11" type="ORF">BC936DRAFT_140761</name>
</gene>
<dbReference type="PROSITE" id="PS00191">
    <property type="entry name" value="CYTOCHROME_B5_1"/>
    <property type="match status" value="1"/>
</dbReference>
<comment type="similarity">
    <text evidence="2">Belongs to the acyl-CoA dehydrogenase family.</text>
</comment>
<dbReference type="SUPFAM" id="SSF55856">
    <property type="entry name" value="Cytochrome b5-like heme/steroid binding domain"/>
    <property type="match status" value="1"/>
</dbReference>
<dbReference type="InterPro" id="IPR050741">
    <property type="entry name" value="Acyl-CoA_dehydrogenase"/>
</dbReference>
<dbReference type="EMBL" id="RBNI01017831">
    <property type="protein sequence ID" value="RUO98915.1"/>
    <property type="molecule type" value="Genomic_DNA"/>
</dbReference>
<dbReference type="InterPro" id="IPR036400">
    <property type="entry name" value="Cyt_B5-like_heme/steroid_sf"/>
</dbReference>
<organism evidence="11 12">
    <name type="scientific">Jimgerdemannia flammicorona</name>
    <dbReference type="NCBI Taxonomy" id="994334"/>
    <lineage>
        <taxon>Eukaryota</taxon>
        <taxon>Fungi</taxon>
        <taxon>Fungi incertae sedis</taxon>
        <taxon>Mucoromycota</taxon>
        <taxon>Mucoromycotina</taxon>
        <taxon>Endogonomycetes</taxon>
        <taxon>Endogonales</taxon>
        <taxon>Endogonaceae</taxon>
        <taxon>Jimgerdemannia</taxon>
    </lineage>
</organism>
<feature type="region of interest" description="Disordered" evidence="9">
    <location>
        <begin position="476"/>
        <end position="495"/>
    </location>
</feature>
<dbReference type="InterPro" id="IPR006091">
    <property type="entry name" value="Acyl-CoA_Oxase/DH_mid-dom"/>
</dbReference>
<dbReference type="SMART" id="SM01117">
    <property type="entry name" value="Cyt-b5"/>
    <property type="match status" value="1"/>
</dbReference>
<name>A0A433A849_9FUNG</name>
<dbReference type="Gene3D" id="1.20.140.10">
    <property type="entry name" value="Butyryl-CoA Dehydrogenase, subunit A, domain 3"/>
    <property type="match status" value="1"/>
</dbReference>
<dbReference type="GO" id="GO:0005737">
    <property type="term" value="C:cytoplasm"/>
    <property type="evidence" value="ECO:0007669"/>
    <property type="project" value="TreeGrafter"/>
</dbReference>
<dbReference type="Proteomes" id="UP000268093">
    <property type="component" value="Unassembled WGS sequence"/>
</dbReference>
<dbReference type="AlphaFoldDB" id="A0A433A849"/>
<keyword evidence="6" id="KW-0274">FAD</keyword>
<dbReference type="SUPFAM" id="SSF47203">
    <property type="entry name" value="Acyl-CoA dehydrogenase C-terminal domain-like"/>
    <property type="match status" value="1"/>
</dbReference>
<keyword evidence="5" id="KW-0479">Metal-binding</keyword>